<evidence type="ECO:0000313" key="2">
    <source>
        <dbReference type="EMBL" id="KAJ4824890.1"/>
    </source>
</evidence>
<dbReference type="Pfam" id="PF02137">
    <property type="entry name" value="A_deamin"/>
    <property type="match status" value="1"/>
</dbReference>
<reference evidence="2" key="1">
    <citation type="submission" date="2022-02" db="EMBL/GenBank/DDBJ databases">
        <authorList>
            <person name="Henning P.M."/>
            <person name="McCubbin A.G."/>
            <person name="Shore J.S."/>
        </authorList>
    </citation>
    <scope>NUCLEOTIDE SEQUENCE</scope>
    <source>
        <strain evidence="2">F60SS</strain>
        <tissue evidence="2">Leaves</tissue>
    </source>
</reference>
<gene>
    <name evidence="2" type="ORF">Tsubulata_007200</name>
</gene>
<feature type="domain" description="A to I editase" evidence="1">
    <location>
        <begin position="64"/>
        <end position="437"/>
    </location>
</feature>
<keyword evidence="3" id="KW-1185">Reference proteome</keyword>
<evidence type="ECO:0000313" key="3">
    <source>
        <dbReference type="Proteomes" id="UP001141552"/>
    </source>
</evidence>
<dbReference type="SMART" id="SM00552">
    <property type="entry name" value="ADEAMc"/>
    <property type="match status" value="1"/>
</dbReference>
<dbReference type="PROSITE" id="PS50141">
    <property type="entry name" value="A_DEAMIN_EDITASE"/>
    <property type="match status" value="1"/>
</dbReference>
<dbReference type="AlphaFoldDB" id="A0A9Q0F4L2"/>
<dbReference type="Proteomes" id="UP001141552">
    <property type="component" value="Unassembled WGS sequence"/>
</dbReference>
<dbReference type="GO" id="GO:0006396">
    <property type="term" value="P:RNA processing"/>
    <property type="evidence" value="ECO:0007669"/>
    <property type="project" value="InterPro"/>
</dbReference>
<dbReference type="PANTHER" id="PTHR10910:SF62">
    <property type="entry name" value="AT07585P-RELATED"/>
    <property type="match status" value="1"/>
</dbReference>
<dbReference type="InterPro" id="IPR002466">
    <property type="entry name" value="A_deamin"/>
</dbReference>
<dbReference type="GO" id="GO:0003725">
    <property type="term" value="F:double-stranded RNA binding"/>
    <property type="evidence" value="ECO:0007669"/>
    <property type="project" value="TreeGrafter"/>
</dbReference>
<comment type="caution">
    <text evidence="2">The sequence shown here is derived from an EMBL/GenBank/DDBJ whole genome shotgun (WGS) entry which is preliminary data.</text>
</comment>
<dbReference type="GO" id="GO:0006382">
    <property type="term" value="P:adenosine to inosine editing"/>
    <property type="evidence" value="ECO:0007669"/>
    <property type="project" value="TreeGrafter"/>
</dbReference>
<proteinExistence type="predicted"/>
<protein>
    <recommendedName>
        <fullName evidence="1">A to I editase domain-containing protein</fullName>
    </recommendedName>
</protein>
<dbReference type="GO" id="GO:0008251">
    <property type="term" value="F:tRNA-specific adenosine deaminase activity"/>
    <property type="evidence" value="ECO:0007669"/>
    <property type="project" value="TreeGrafter"/>
</dbReference>
<organism evidence="2 3">
    <name type="scientific">Turnera subulata</name>
    <dbReference type="NCBI Taxonomy" id="218843"/>
    <lineage>
        <taxon>Eukaryota</taxon>
        <taxon>Viridiplantae</taxon>
        <taxon>Streptophyta</taxon>
        <taxon>Embryophyta</taxon>
        <taxon>Tracheophyta</taxon>
        <taxon>Spermatophyta</taxon>
        <taxon>Magnoliopsida</taxon>
        <taxon>eudicotyledons</taxon>
        <taxon>Gunneridae</taxon>
        <taxon>Pentapetalae</taxon>
        <taxon>rosids</taxon>
        <taxon>fabids</taxon>
        <taxon>Malpighiales</taxon>
        <taxon>Passifloraceae</taxon>
        <taxon>Turnera</taxon>
    </lineage>
</organism>
<dbReference type="GO" id="GO:0003726">
    <property type="term" value="F:double-stranded RNA adenosine deaminase activity"/>
    <property type="evidence" value="ECO:0007669"/>
    <property type="project" value="TreeGrafter"/>
</dbReference>
<dbReference type="GO" id="GO:0005737">
    <property type="term" value="C:cytoplasm"/>
    <property type="evidence" value="ECO:0007669"/>
    <property type="project" value="TreeGrafter"/>
</dbReference>
<evidence type="ECO:0000259" key="1">
    <source>
        <dbReference type="PROSITE" id="PS50141"/>
    </source>
</evidence>
<dbReference type="OrthoDB" id="10268011at2759"/>
<dbReference type="EMBL" id="JAKUCV010007068">
    <property type="protein sequence ID" value="KAJ4824890.1"/>
    <property type="molecule type" value="Genomic_DNA"/>
</dbReference>
<reference evidence="2" key="2">
    <citation type="journal article" date="2023" name="Plants (Basel)">
        <title>Annotation of the Turnera subulata (Passifloraceae) Draft Genome Reveals the S-Locus Evolved after the Divergence of Turneroideae from Passifloroideae in a Stepwise Manner.</title>
        <authorList>
            <person name="Henning P.M."/>
            <person name="Roalson E.H."/>
            <person name="Mir W."/>
            <person name="McCubbin A.G."/>
            <person name="Shore J.S."/>
        </authorList>
    </citation>
    <scope>NUCLEOTIDE SEQUENCE</scope>
    <source>
        <strain evidence="2">F60SS</strain>
    </source>
</reference>
<sequence>MEPLHSPGLLDSAAEKSHGEVVSDKVISLYNSLPKKGKPQGREVTVLAAFLLSSPSSRDIEVVALGTGTKCIGRSRRSNRGDVVNDSHAEIVARRALMRFFYAEIQSILDGSKRLGADEAGGRVLELEAEGGKFRLRAGWELHLYISQLPCGDVSASLSESGVRNVFPTEGLSTSFLGDDASKENNDTRGFTEGLSTSFLGDDASKENNDTRGRLSADGLQFNGMVQRKPGRGDTTLSVSCSDKIARWNALGVQGALLSYFLQPVYLSSITVGRSPHISEDFPLENHLKRSLYERLLPLFTELSSPFHVNQPLFFAAPIPPKEFQPADTALATLTCGYSICWNKSGLHEVILGTTGRKQGTSAKGAISPSTESSLCKRRLFEIFLNLRKDFQSKCSEEISYREHKDNSQEYNLTSRVFKGRPPFNNWPLKSLDSEAFSMLMLRRYG</sequence>
<name>A0A9Q0F4L2_9ROSI</name>
<dbReference type="GO" id="GO:0005730">
    <property type="term" value="C:nucleolus"/>
    <property type="evidence" value="ECO:0007669"/>
    <property type="project" value="TreeGrafter"/>
</dbReference>
<accession>A0A9Q0F4L2</accession>
<dbReference type="PANTHER" id="PTHR10910">
    <property type="entry name" value="EUKARYOTE SPECIFIC DSRNA BINDING PROTEIN"/>
    <property type="match status" value="1"/>
</dbReference>